<evidence type="ECO:0000259" key="8">
    <source>
        <dbReference type="PROSITE" id="PS50113"/>
    </source>
</evidence>
<dbReference type="CDD" id="cd00130">
    <property type="entry name" value="PAS"/>
    <property type="match status" value="3"/>
</dbReference>
<dbReference type="GO" id="GO:0004673">
    <property type="term" value="F:protein histidine kinase activity"/>
    <property type="evidence" value="ECO:0007669"/>
    <property type="project" value="UniProtKB-EC"/>
</dbReference>
<keyword evidence="6" id="KW-0175">Coiled coil</keyword>
<dbReference type="Pfam" id="PF08447">
    <property type="entry name" value="PAS_3"/>
    <property type="match status" value="2"/>
</dbReference>
<evidence type="ECO:0000256" key="6">
    <source>
        <dbReference type="SAM" id="Coils"/>
    </source>
</evidence>
<comment type="catalytic activity">
    <reaction evidence="1">
        <text>ATP + protein L-histidine = ADP + protein N-phospho-L-histidine.</text>
        <dbReference type="EC" id="2.7.13.3"/>
    </reaction>
</comment>
<evidence type="ECO:0000256" key="1">
    <source>
        <dbReference type="ARBA" id="ARBA00000085"/>
    </source>
</evidence>
<dbReference type="eggNOG" id="COG3850">
    <property type="taxonomic scope" value="Bacteria"/>
</dbReference>
<dbReference type="PANTHER" id="PTHR43304:SF1">
    <property type="entry name" value="PAC DOMAIN-CONTAINING PROTEIN"/>
    <property type="match status" value="1"/>
</dbReference>
<dbReference type="InterPro" id="IPR000700">
    <property type="entry name" value="PAS-assoc_C"/>
</dbReference>
<dbReference type="InterPro" id="IPR013656">
    <property type="entry name" value="PAS_4"/>
</dbReference>
<evidence type="ECO:0000256" key="2">
    <source>
        <dbReference type="ARBA" id="ARBA00012438"/>
    </source>
</evidence>
<dbReference type="EC" id="2.7.13.3" evidence="2"/>
<dbReference type="InterPro" id="IPR035965">
    <property type="entry name" value="PAS-like_dom_sf"/>
</dbReference>
<gene>
    <name evidence="9" type="primary">bdlA</name>
    <name evidence="9" type="ORF">ADICEAN_02100</name>
</gene>
<keyword evidence="10" id="KW-1185">Reference proteome</keyword>
<dbReference type="PROSITE" id="PS50113">
    <property type="entry name" value="PAC"/>
    <property type="match status" value="3"/>
</dbReference>
<sequence>MESMPDFSLSDRNFPHLKRFGAYLLGHHLQEAAEVNLALARQAEMPLLTLFAHLSEQQLLEVVKENLAVFLHHLSEHSALEHALDALHNWRKDSLPTIPRAGVATADLILGYHVRKQVLLSFVERYTQQVPEAVAIARELDLLFAHTEKYAFGLYVDLQEEMQGAVLHELQEKNKELATALEELQAAEEQLLRTNNELEVRVQERTAALSASEHQLLTITDALPGLITYIDREERYCFINKTFEDWFGIARSQAMGKRLPDVLPLFLGKEGGAAAYREIRGYIRRALAGEQLQYVARLITRGGAPKHVLVHYVPQREGGQVLGYYALFTDITEQVEAEQALKKSEARFSNLFNQNTVGMAEVDLTGKFALVNDCYCQLVGRSREELYQKRMQDISHEGDLPHNMQLFQQAVKTGSPFTIEKRYTRADGTQVWVRNAVSVVKDDHHQPLSLVAVCQDITNKKVAEQALQESRNLFQTFADSIQSLAWMSDAGGQVLWYNQRWYEYTGTTADIMRQQQGWVNFLHPDHLDAAMAHVRSAREKGVNWELTIPLKRADGEWGWFLARAIPIRDQAGAIIRWIGTSTEITEQVITQQ</sequence>
<dbReference type="InterPro" id="IPR013655">
    <property type="entry name" value="PAS_fold_3"/>
</dbReference>
<dbReference type="InterPro" id="IPR052162">
    <property type="entry name" value="Sensor_kinase/Photoreceptor"/>
</dbReference>
<comment type="caution">
    <text evidence="9">The sequence shown here is derived from an EMBL/GenBank/DDBJ whole genome shotgun (WGS) entry which is preliminary data.</text>
</comment>
<dbReference type="PROSITE" id="PS50112">
    <property type="entry name" value="PAS"/>
    <property type="match status" value="3"/>
</dbReference>
<feature type="domain" description="PAC" evidence="8">
    <location>
        <begin position="417"/>
        <end position="469"/>
    </location>
</feature>
<dbReference type="Proteomes" id="UP000011910">
    <property type="component" value="Unassembled WGS sequence"/>
</dbReference>
<evidence type="ECO:0000313" key="10">
    <source>
        <dbReference type="Proteomes" id="UP000011910"/>
    </source>
</evidence>
<reference evidence="9 10" key="1">
    <citation type="journal article" date="2013" name="Genome Announc.">
        <title>Draft Genome Sequence of Cesiribacter andamanensis Strain AMV16T, Isolated from a Soil Sample from a Mud Volcano in the Andaman Islands, India.</title>
        <authorList>
            <person name="Shivaji S."/>
            <person name="Ara S."/>
            <person name="Begum Z."/>
            <person name="Srinivas T.N."/>
            <person name="Singh A."/>
            <person name="Kumar Pinnaka A."/>
        </authorList>
    </citation>
    <scope>NUCLEOTIDE SEQUENCE [LARGE SCALE GENOMIC DNA]</scope>
    <source>
        <strain evidence="9 10">AMV16</strain>
    </source>
</reference>
<dbReference type="SMART" id="SM00091">
    <property type="entry name" value="PAS"/>
    <property type="match status" value="3"/>
</dbReference>
<dbReference type="STRING" id="1279009.ADICEAN_02100"/>
<dbReference type="FunFam" id="3.30.450.20:FF:000099">
    <property type="entry name" value="Sensory box sensor histidine kinase"/>
    <property type="match status" value="1"/>
</dbReference>
<dbReference type="Pfam" id="PF08448">
    <property type="entry name" value="PAS_4"/>
    <property type="match status" value="1"/>
</dbReference>
<evidence type="ECO:0000256" key="4">
    <source>
        <dbReference type="ARBA" id="ARBA00022679"/>
    </source>
</evidence>
<evidence type="ECO:0000256" key="3">
    <source>
        <dbReference type="ARBA" id="ARBA00022553"/>
    </source>
</evidence>
<keyword evidence="4" id="KW-0808">Transferase</keyword>
<dbReference type="InterPro" id="IPR000014">
    <property type="entry name" value="PAS"/>
</dbReference>
<keyword evidence="3" id="KW-0597">Phosphoprotein</keyword>
<proteinExistence type="predicted"/>
<feature type="domain" description="PAS" evidence="7">
    <location>
        <begin position="344"/>
        <end position="414"/>
    </location>
</feature>
<name>M7N686_9BACT</name>
<feature type="domain" description="PAC" evidence="8">
    <location>
        <begin position="292"/>
        <end position="343"/>
    </location>
</feature>
<feature type="domain" description="PAC" evidence="8">
    <location>
        <begin position="544"/>
        <end position="592"/>
    </location>
</feature>
<feature type="domain" description="PAS" evidence="7">
    <location>
        <begin position="470"/>
        <end position="541"/>
    </location>
</feature>
<dbReference type="Gene3D" id="3.30.450.20">
    <property type="entry name" value="PAS domain"/>
    <property type="match status" value="3"/>
</dbReference>
<keyword evidence="5" id="KW-0418">Kinase</keyword>
<feature type="domain" description="PAS" evidence="7">
    <location>
        <begin position="212"/>
        <end position="290"/>
    </location>
</feature>
<dbReference type="PANTHER" id="PTHR43304">
    <property type="entry name" value="PHYTOCHROME-LIKE PROTEIN CPH1"/>
    <property type="match status" value="1"/>
</dbReference>
<dbReference type="SMART" id="SM00086">
    <property type="entry name" value="PAC"/>
    <property type="match status" value="3"/>
</dbReference>
<evidence type="ECO:0000313" key="9">
    <source>
        <dbReference type="EMBL" id="EMR02772.1"/>
    </source>
</evidence>
<accession>M7N686</accession>
<dbReference type="eggNOG" id="COG2205">
    <property type="taxonomic scope" value="Bacteria"/>
</dbReference>
<feature type="coiled-coil region" evidence="6">
    <location>
        <begin position="167"/>
        <end position="204"/>
    </location>
</feature>
<dbReference type="SUPFAM" id="SSF55785">
    <property type="entry name" value="PYP-like sensor domain (PAS domain)"/>
    <property type="match status" value="3"/>
</dbReference>
<dbReference type="NCBIfam" id="TIGR00229">
    <property type="entry name" value="sensory_box"/>
    <property type="match status" value="3"/>
</dbReference>
<protein>
    <recommendedName>
        <fullName evidence="2">histidine kinase</fullName>
        <ecNumber evidence="2">2.7.13.3</ecNumber>
    </recommendedName>
</protein>
<organism evidence="9 10">
    <name type="scientific">Cesiribacter andamanensis AMV16</name>
    <dbReference type="NCBI Taxonomy" id="1279009"/>
    <lineage>
        <taxon>Bacteria</taxon>
        <taxon>Pseudomonadati</taxon>
        <taxon>Bacteroidota</taxon>
        <taxon>Cytophagia</taxon>
        <taxon>Cytophagales</taxon>
        <taxon>Cesiribacteraceae</taxon>
        <taxon>Cesiribacter</taxon>
    </lineage>
</organism>
<evidence type="ECO:0000256" key="5">
    <source>
        <dbReference type="ARBA" id="ARBA00022777"/>
    </source>
</evidence>
<evidence type="ECO:0000259" key="7">
    <source>
        <dbReference type="PROSITE" id="PS50112"/>
    </source>
</evidence>
<dbReference type="EMBL" id="AODQ01000046">
    <property type="protein sequence ID" value="EMR02772.1"/>
    <property type="molecule type" value="Genomic_DNA"/>
</dbReference>
<dbReference type="AlphaFoldDB" id="M7N686"/>
<dbReference type="InterPro" id="IPR001610">
    <property type="entry name" value="PAC"/>
</dbReference>